<feature type="transmembrane region" description="Helical" evidence="7">
    <location>
        <begin position="368"/>
        <end position="386"/>
    </location>
</feature>
<sequence length="396" mass="43053">MQQLSNRHLNTITTVFVLIAFMLGCNEFMVVGNLTLIAHTYHESLPHIAGLISLFAWTYALMTPVVTLYTNRFNKYRLLLVLMLIFLSGTLISSFAPNYPCFLFSRVVTASVAGILESLIQAIVYQLAPNQKKRSAMTALVYTGFSIATVLGLPLGTLIADLWNWQAAFIMVAGVTAISTVLAAILVPRKLAIPASGIRDQLTLLRDKNIWLGIGFVTCAAATLYGYYTYIRPLIRQTLGFSTTMLSVILMLLGGIDVISSLLSGRLGAKNGMRRLHGVYLAILFLLALFSTAMRTPATGILVLSLLGLLIPLFSSPIQLYFLNIASSKYPAGVMLASSLSPVFYNIGIATSSLTAATTLRHFGLANLGWNSFAYALITLLLLALINRRTAQAGQI</sequence>
<keyword evidence="3" id="KW-1003">Cell membrane</keyword>
<evidence type="ECO:0000256" key="3">
    <source>
        <dbReference type="ARBA" id="ARBA00022475"/>
    </source>
</evidence>
<reference evidence="9 10" key="1">
    <citation type="submission" date="2011-05" db="EMBL/GenBank/DDBJ databases">
        <authorList>
            <person name="Durkin A.S."/>
            <person name="Kim M."/>
            <person name="Radune D."/>
            <person name="Hostetler J."/>
            <person name="Torralba M."/>
            <person name="Gillis M."/>
            <person name="Methe B."/>
            <person name="Sutton G."/>
            <person name="Nelson K.E."/>
        </authorList>
    </citation>
    <scope>NUCLEOTIDE SEQUENCE [LARGE SCALE GENOMIC DNA]</scope>
    <source>
        <strain evidence="9 10">F0423</strain>
    </source>
</reference>
<organism evidence="9 10">
    <name type="scientific">Limosilactobacillus oris F0423</name>
    <dbReference type="NCBI Taxonomy" id="944562"/>
    <lineage>
        <taxon>Bacteria</taxon>
        <taxon>Bacillati</taxon>
        <taxon>Bacillota</taxon>
        <taxon>Bacilli</taxon>
        <taxon>Lactobacillales</taxon>
        <taxon>Lactobacillaceae</taxon>
        <taxon>Limosilactobacillus</taxon>
    </lineage>
</organism>
<gene>
    <name evidence="9" type="ORF">HMPREF9102_1859</name>
</gene>
<feature type="transmembrane region" description="Helical" evidence="7">
    <location>
        <begin position="240"/>
        <end position="264"/>
    </location>
</feature>
<dbReference type="RefSeq" id="WP_003715666.1">
    <property type="nucleotide sequence ID" value="NZ_AFTL01000015.1"/>
</dbReference>
<proteinExistence type="predicted"/>
<evidence type="ECO:0000256" key="2">
    <source>
        <dbReference type="ARBA" id="ARBA00022448"/>
    </source>
</evidence>
<dbReference type="InterPro" id="IPR050189">
    <property type="entry name" value="MFS_Efflux_Transporters"/>
</dbReference>
<feature type="transmembrane region" description="Helical" evidence="7">
    <location>
        <begin position="209"/>
        <end position="228"/>
    </location>
</feature>
<dbReference type="PANTHER" id="PTHR43124:SF3">
    <property type="entry name" value="CHLORAMPHENICOL EFFLUX PUMP RV0191"/>
    <property type="match status" value="1"/>
</dbReference>
<dbReference type="Pfam" id="PF07690">
    <property type="entry name" value="MFS_1"/>
    <property type="match status" value="1"/>
</dbReference>
<accession>A0ABN0D4E0</accession>
<evidence type="ECO:0000256" key="4">
    <source>
        <dbReference type="ARBA" id="ARBA00022692"/>
    </source>
</evidence>
<dbReference type="CDD" id="cd17324">
    <property type="entry name" value="MFS_NepI_like"/>
    <property type="match status" value="1"/>
</dbReference>
<dbReference type="SUPFAM" id="SSF103473">
    <property type="entry name" value="MFS general substrate transporter"/>
    <property type="match status" value="1"/>
</dbReference>
<feature type="transmembrane region" description="Helical" evidence="7">
    <location>
        <begin position="300"/>
        <end position="322"/>
    </location>
</feature>
<evidence type="ECO:0000313" key="9">
    <source>
        <dbReference type="EMBL" id="EGS36826.1"/>
    </source>
</evidence>
<feature type="transmembrane region" description="Helical" evidence="7">
    <location>
        <begin position="102"/>
        <end position="127"/>
    </location>
</feature>
<dbReference type="EMBL" id="AFTL01000015">
    <property type="protein sequence ID" value="EGS36826.1"/>
    <property type="molecule type" value="Genomic_DNA"/>
</dbReference>
<dbReference type="PROSITE" id="PS50850">
    <property type="entry name" value="MFS"/>
    <property type="match status" value="1"/>
</dbReference>
<keyword evidence="4 7" id="KW-0812">Transmembrane</keyword>
<evidence type="ECO:0000256" key="1">
    <source>
        <dbReference type="ARBA" id="ARBA00004651"/>
    </source>
</evidence>
<feature type="transmembrane region" description="Helical" evidence="7">
    <location>
        <begin position="165"/>
        <end position="188"/>
    </location>
</feature>
<dbReference type="InterPro" id="IPR011701">
    <property type="entry name" value="MFS"/>
</dbReference>
<feature type="domain" description="Major facilitator superfamily (MFS) profile" evidence="8">
    <location>
        <begin position="12"/>
        <end position="391"/>
    </location>
</feature>
<feature type="transmembrane region" description="Helical" evidence="7">
    <location>
        <begin position="76"/>
        <end position="96"/>
    </location>
</feature>
<feature type="transmembrane region" description="Helical" evidence="7">
    <location>
        <begin position="12"/>
        <end position="36"/>
    </location>
</feature>
<dbReference type="InterPro" id="IPR036259">
    <property type="entry name" value="MFS_trans_sf"/>
</dbReference>
<dbReference type="Proteomes" id="UP000006035">
    <property type="component" value="Unassembled WGS sequence"/>
</dbReference>
<feature type="transmembrane region" description="Helical" evidence="7">
    <location>
        <begin position="48"/>
        <end position="69"/>
    </location>
</feature>
<evidence type="ECO:0000256" key="5">
    <source>
        <dbReference type="ARBA" id="ARBA00022989"/>
    </source>
</evidence>
<feature type="transmembrane region" description="Helical" evidence="7">
    <location>
        <begin position="276"/>
        <end position="294"/>
    </location>
</feature>
<dbReference type="PROSITE" id="PS51257">
    <property type="entry name" value="PROKAR_LIPOPROTEIN"/>
    <property type="match status" value="1"/>
</dbReference>
<keyword evidence="10" id="KW-1185">Reference proteome</keyword>
<keyword evidence="6 7" id="KW-0472">Membrane</keyword>
<evidence type="ECO:0000259" key="8">
    <source>
        <dbReference type="PROSITE" id="PS50850"/>
    </source>
</evidence>
<name>A0ABN0D4E0_9LACO</name>
<protein>
    <submittedName>
        <fullName evidence="9">Transporter, major facilitator family protein</fullName>
    </submittedName>
</protein>
<keyword evidence="2" id="KW-0813">Transport</keyword>
<dbReference type="InterPro" id="IPR020846">
    <property type="entry name" value="MFS_dom"/>
</dbReference>
<dbReference type="Gene3D" id="1.20.1250.20">
    <property type="entry name" value="MFS general substrate transporter like domains"/>
    <property type="match status" value="1"/>
</dbReference>
<keyword evidence="5 7" id="KW-1133">Transmembrane helix</keyword>
<evidence type="ECO:0000256" key="7">
    <source>
        <dbReference type="SAM" id="Phobius"/>
    </source>
</evidence>
<comment type="subcellular location">
    <subcellularLocation>
        <location evidence="1">Cell membrane</location>
        <topology evidence="1">Multi-pass membrane protein</topology>
    </subcellularLocation>
</comment>
<comment type="caution">
    <text evidence="9">The sequence shown here is derived from an EMBL/GenBank/DDBJ whole genome shotgun (WGS) entry which is preliminary data.</text>
</comment>
<dbReference type="PANTHER" id="PTHR43124">
    <property type="entry name" value="PURINE EFFLUX PUMP PBUE"/>
    <property type="match status" value="1"/>
</dbReference>
<feature type="transmembrane region" description="Helical" evidence="7">
    <location>
        <begin position="139"/>
        <end position="159"/>
    </location>
</feature>
<feature type="transmembrane region" description="Helical" evidence="7">
    <location>
        <begin position="334"/>
        <end position="356"/>
    </location>
</feature>
<evidence type="ECO:0000313" key="10">
    <source>
        <dbReference type="Proteomes" id="UP000006035"/>
    </source>
</evidence>
<evidence type="ECO:0000256" key="6">
    <source>
        <dbReference type="ARBA" id="ARBA00023136"/>
    </source>
</evidence>